<name>A0A0N9HXP4_9PSEU</name>
<feature type="region of interest" description="Disordered" evidence="1">
    <location>
        <begin position="226"/>
        <end position="245"/>
    </location>
</feature>
<evidence type="ECO:0000256" key="1">
    <source>
        <dbReference type="SAM" id="MobiDB-lite"/>
    </source>
</evidence>
<dbReference type="Proteomes" id="UP000063699">
    <property type="component" value="Chromosome"/>
</dbReference>
<dbReference type="KEGG" id="kphy:AOZ06_14895"/>
<keyword evidence="3" id="KW-1185">Reference proteome</keyword>
<organism evidence="2 3">
    <name type="scientific">Kibdelosporangium phytohabitans</name>
    <dbReference type="NCBI Taxonomy" id="860235"/>
    <lineage>
        <taxon>Bacteria</taxon>
        <taxon>Bacillati</taxon>
        <taxon>Actinomycetota</taxon>
        <taxon>Actinomycetes</taxon>
        <taxon>Pseudonocardiales</taxon>
        <taxon>Pseudonocardiaceae</taxon>
        <taxon>Kibdelosporangium</taxon>
    </lineage>
</organism>
<protein>
    <recommendedName>
        <fullName evidence="4">TIGR04222 domain-containing membrane protein</fullName>
    </recommendedName>
</protein>
<evidence type="ECO:0000313" key="2">
    <source>
        <dbReference type="EMBL" id="ALG08034.1"/>
    </source>
</evidence>
<dbReference type="InterPro" id="IPR026467">
    <property type="entry name" value="Ser/Gly_Cys_C_dom"/>
</dbReference>
<sequence>MTALELACLTGGPRRVVEAAVAQLVETGQLGAARDGYLQIAGRDGGTNPVERTVLADVARHGRRSITMLTHRLAGSDSVGEVVAGLVRAGYLVDDEAARHRKLISTVPVAAVFAAGVMRWLAGISDVQPVGWLTVSLIGTGLIGYALHRQPISPTTFAGAGAVGTAPASKPVELVAAGGFASHPDLTIRESLLGPPSRGWHSSALGGATAGVAWRSAAGGDCGGGDAGGGGGNGGSGCGSGGCGG</sequence>
<evidence type="ECO:0000313" key="3">
    <source>
        <dbReference type="Proteomes" id="UP000063699"/>
    </source>
</evidence>
<reference evidence="2 3" key="1">
    <citation type="submission" date="2015-07" db="EMBL/GenBank/DDBJ databases">
        <title>Genome sequencing of Kibdelosporangium phytohabitans.</title>
        <authorList>
            <person name="Qin S."/>
            <person name="Xing K."/>
        </authorList>
    </citation>
    <scope>NUCLEOTIDE SEQUENCE [LARGE SCALE GENOMIC DNA]</scope>
    <source>
        <strain evidence="2 3">KLBMP1111</strain>
    </source>
</reference>
<accession>A0A0N9HXP4</accession>
<dbReference type="AlphaFoldDB" id="A0A0N9HXP4"/>
<evidence type="ECO:0008006" key="4">
    <source>
        <dbReference type="Google" id="ProtNLM"/>
    </source>
</evidence>
<dbReference type="STRING" id="860235.AOZ06_14895"/>
<gene>
    <name evidence="2" type="ORF">AOZ06_14895</name>
</gene>
<dbReference type="EMBL" id="CP012752">
    <property type="protein sequence ID" value="ALG08034.1"/>
    <property type="molecule type" value="Genomic_DNA"/>
</dbReference>
<proteinExistence type="predicted"/>
<dbReference type="NCBIfam" id="TIGR04222">
    <property type="entry name" value="near_uncomplex"/>
    <property type="match status" value="1"/>
</dbReference>